<organism evidence="1 2">
    <name type="scientific">Pichia californica</name>
    <dbReference type="NCBI Taxonomy" id="460514"/>
    <lineage>
        <taxon>Eukaryota</taxon>
        <taxon>Fungi</taxon>
        <taxon>Dikarya</taxon>
        <taxon>Ascomycota</taxon>
        <taxon>Saccharomycotina</taxon>
        <taxon>Pichiomycetes</taxon>
        <taxon>Pichiales</taxon>
        <taxon>Pichiaceae</taxon>
        <taxon>Pichia</taxon>
    </lineage>
</organism>
<reference evidence="1" key="1">
    <citation type="submission" date="2020-11" db="EMBL/GenBank/DDBJ databases">
        <title>Kefir isolates.</title>
        <authorList>
            <person name="Marcisauskas S."/>
            <person name="Kim Y."/>
            <person name="Blasche S."/>
        </authorList>
    </citation>
    <scope>NUCLEOTIDE SEQUENCE</scope>
    <source>
        <strain evidence="1">Olga-1</strain>
    </source>
</reference>
<feature type="non-terminal residue" evidence="1">
    <location>
        <position position="148"/>
    </location>
</feature>
<evidence type="ECO:0000313" key="1">
    <source>
        <dbReference type="EMBL" id="KAG0685556.1"/>
    </source>
</evidence>
<name>A0A9P6WFM4_9ASCO</name>
<dbReference type="Proteomes" id="UP000697127">
    <property type="component" value="Unassembled WGS sequence"/>
</dbReference>
<comment type="caution">
    <text evidence="1">The sequence shown here is derived from an EMBL/GenBank/DDBJ whole genome shotgun (WGS) entry which is preliminary data.</text>
</comment>
<keyword evidence="2" id="KW-1185">Reference proteome</keyword>
<accession>A0A9P6WFM4</accession>
<dbReference type="AlphaFoldDB" id="A0A9P6WFM4"/>
<gene>
    <name evidence="1" type="ORF">C6P40_004846</name>
</gene>
<protein>
    <submittedName>
        <fullName evidence="1">Uncharacterized protein</fullName>
    </submittedName>
</protein>
<sequence>ITEFESLIFDKLSTLRILNTKNKIKNEFIQFKNFYNLKNIKQNDIIKQYHLGLINKSYKFNDIKWEKIQPKFYDKLINLKIENNNDLLKFNALSKINDIIHENLTDLLNTSDNNNYQIFYKNLNSKNFKPLNEKNSLNNVLPNDWMYM</sequence>
<evidence type="ECO:0000313" key="2">
    <source>
        <dbReference type="Proteomes" id="UP000697127"/>
    </source>
</evidence>
<proteinExistence type="predicted"/>
<feature type="non-terminal residue" evidence="1">
    <location>
        <position position="1"/>
    </location>
</feature>
<dbReference type="EMBL" id="PUHW01000723">
    <property type="protein sequence ID" value="KAG0685556.1"/>
    <property type="molecule type" value="Genomic_DNA"/>
</dbReference>